<sequence>MEKVTGEVADAFPINENLKEATDASKIKAVTDVMEEDAEKAKALIQKRLPQN</sequence>
<dbReference type="OrthoDB" id="783687at2759"/>
<evidence type="ECO:0000313" key="1">
    <source>
        <dbReference type="EMBL" id="RCV15279.1"/>
    </source>
</evidence>
<proteinExistence type="predicted"/>
<gene>
    <name evidence="1" type="ORF">SETIT_3G045500v2</name>
</gene>
<dbReference type="STRING" id="4555.A0A368QBG4"/>
<protein>
    <submittedName>
        <fullName evidence="1">Uncharacterized protein</fullName>
    </submittedName>
</protein>
<name>A0A368QBG4_SETIT</name>
<dbReference type="EMBL" id="CM003530">
    <property type="protein sequence ID" value="RCV15279.1"/>
    <property type="molecule type" value="Genomic_DNA"/>
</dbReference>
<accession>A0A368QBG4</accession>
<dbReference type="AlphaFoldDB" id="A0A368QBG4"/>
<reference evidence="1" key="1">
    <citation type="journal article" date="2012" name="Nat. Biotechnol.">
        <title>Reference genome sequence of the model plant Setaria.</title>
        <authorList>
            <person name="Bennetzen J.L."/>
            <person name="Schmutz J."/>
            <person name="Wang H."/>
            <person name="Percifield R."/>
            <person name="Hawkins J."/>
            <person name="Pontaroli A.C."/>
            <person name="Estep M."/>
            <person name="Feng L."/>
            <person name="Vaughn J.N."/>
            <person name="Grimwood J."/>
            <person name="Jenkins J."/>
            <person name="Barry K."/>
            <person name="Lindquist E."/>
            <person name="Hellsten U."/>
            <person name="Deshpande S."/>
            <person name="Wang X."/>
            <person name="Wu X."/>
            <person name="Mitros T."/>
            <person name="Triplett J."/>
            <person name="Yang X."/>
            <person name="Ye C.Y."/>
            <person name="Mauro-Herrera M."/>
            <person name="Wang L."/>
            <person name="Li P."/>
            <person name="Sharma M."/>
            <person name="Sharma R."/>
            <person name="Ronald P.C."/>
            <person name="Panaud O."/>
            <person name="Kellogg E.A."/>
            <person name="Brutnell T.P."/>
            <person name="Doust A.N."/>
            <person name="Tuskan G.A."/>
            <person name="Rokhsar D."/>
            <person name="Devos K.M."/>
        </authorList>
    </citation>
    <scope>NUCLEOTIDE SEQUENCE [LARGE SCALE GENOMIC DNA]</scope>
    <source>
        <strain evidence="1">Yugu1</strain>
    </source>
</reference>
<organism evidence="1">
    <name type="scientific">Setaria italica</name>
    <name type="common">Foxtail millet</name>
    <name type="synonym">Panicum italicum</name>
    <dbReference type="NCBI Taxonomy" id="4555"/>
    <lineage>
        <taxon>Eukaryota</taxon>
        <taxon>Viridiplantae</taxon>
        <taxon>Streptophyta</taxon>
        <taxon>Embryophyta</taxon>
        <taxon>Tracheophyta</taxon>
        <taxon>Spermatophyta</taxon>
        <taxon>Magnoliopsida</taxon>
        <taxon>Liliopsida</taxon>
        <taxon>Poales</taxon>
        <taxon>Poaceae</taxon>
        <taxon>PACMAD clade</taxon>
        <taxon>Panicoideae</taxon>
        <taxon>Panicodae</taxon>
        <taxon>Paniceae</taxon>
        <taxon>Cenchrinae</taxon>
        <taxon>Setaria</taxon>
    </lineage>
</organism>
<reference evidence="1" key="2">
    <citation type="submission" date="2015-07" db="EMBL/GenBank/DDBJ databases">
        <authorList>
            <person name="Noorani M."/>
        </authorList>
    </citation>
    <scope>NUCLEOTIDE SEQUENCE</scope>
    <source>
        <strain evidence="1">Yugu1</strain>
    </source>
</reference>